<evidence type="ECO:0000313" key="1">
    <source>
        <dbReference type="EMBL" id="AXY26440.1"/>
    </source>
</evidence>
<dbReference type="EMBL" id="CP023434">
    <property type="protein sequence ID" value="AXY26440.1"/>
    <property type="molecule type" value="Genomic_DNA"/>
</dbReference>
<dbReference type="AlphaFoldDB" id="A0A347WMY3"/>
<sequence length="127" mass="14513">MLIKRQDVAIKPKDDSTSNFLIERFIVPGNLDGLTLNISLPEGQCVIALILIYDCEYMLRAEYQDVEANRKFVIHEDERISSINTRSGPIPEGEWIIAFEVQNDLSQEQSFTYQIQGSEKALQAYQS</sequence>
<evidence type="ECO:0000313" key="2">
    <source>
        <dbReference type="Proteomes" id="UP000263232"/>
    </source>
</evidence>
<dbReference type="Proteomes" id="UP000263232">
    <property type="component" value="Chromosome"/>
</dbReference>
<accession>A0A347WMY3</accession>
<dbReference type="OrthoDB" id="2139759at2"/>
<name>A0A347WMY3_9LACT</name>
<reference evidence="1 2" key="1">
    <citation type="submission" date="2017-09" db="EMBL/GenBank/DDBJ databases">
        <title>Complete genome sequence of Oxytococcus suis strain ZY16052.</title>
        <authorList>
            <person name="Li F."/>
        </authorList>
    </citation>
    <scope>NUCLEOTIDE SEQUENCE [LARGE SCALE GENOMIC DNA]</scope>
    <source>
        <strain evidence="1 2">ZY16052</strain>
    </source>
</reference>
<dbReference type="KEGG" id="abae:CL176_10790"/>
<protein>
    <submittedName>
        <fullName evidence="1">Uncharacterized protein</fullName>
    </submittedName>
</protein>
<keyword evidence="2" id="KW-1185">Reference proteome</keyword>
<proteinExistence type="predicted"/>
<gene>
    <name evidence="1" type="ORF">CL176_10790</name>
</gene>
<organism evidence="1 2">
    <name type="scientific">Suicoccus acidiformans</name>
    <dbReference type="NCBI Taxonomy" id="2036206"/>
    <lineage>
        <taxon>Bacteria</taxon>
        <taxon>Bacillati</taxon>
        <taxon>Bacillota</taxon>
        <taxon>Bacilli</taxon>
        <taxon>Lactobacillales</taxon>
        <taxon>Aerococcaceae</taxon>
        <taxon>Suicoccus</taxon>
    </lineage>
</organism>